<sequence length="186" mass="20927">MSLKDFRGLQSDWKISHIDCSLLDASLNRLGGEFRRLLSEHSVPLPMSSQSSPGPQACISPLPLPLAVIQKLQAILSRLIMDKRLERCLSIYAKVLSSNVRASLQALGMESYIAQWGKHLEFNLKHLFTARYKLCDEVFERLGMDAWRDYSATIAVRAGIPEFMQLGMAIAKGKKDPKLFKAARHL</sequence>
<evidence type="ECO:0000313" key="1">
    <source>
        <dbReference type="EMBL" id="KAI4377600.1"/>
    </source>
</evidence>
<proteinExistence type="predicted"/>
<evidence type="ECO:0000313" key="2">
    <source>
        <dbReference type="Proteomes" id="UP001057402"/>
    </source>
</evidence>
<dbReference type="Proteomes" id="UP001057402">
    <property type="component" value="Chromosome 4"/>
</dbReference>
<keyword evidence="2" id="KW-1185">Reference proteome</keyword>
<dbReference type="EMBL" id="CM042883">
    <property type="protein sequence ID" value="KAI4377600.1"/>
    <property type="molecule type" value="Genomic_DNA"/>
</dbReference>
<protein>
    <submittedName>
        <fullName evidence="1">Uncharacterized protein</fullName>
    </submittedName>
</protein>
<gene>
    <name evidence="1" type="ORF">MLD38_015199</name>
</gene>
<reference evidence="2" key="1">
    <citation type="journal article" date="2023" name="Front. Plant Sci.">
        <title>Chromosomal-level genome assembly of Melastoma candidum provides insights into trichome evolution.</title>
        <authorList>
            <person name="Zhong Y."/>
            <person name="Wu W."/>
            <person name="Sun C."/>
            <person name="Zou P."/>
            <person name="Liu Y."/>
            <person name="Dai S."/>
            <person name="Zhou R."/>
        </authorList>
    </citation>
    <scope>NUCLEOTIDE SEQUENCE [LARGE SCALE GENOMIC DNA]</scope>
</reference>
<name>A0ACB9RFX4_9MYRT</name>
<accession>A0ACB9RFX4</accession>
<organism evidence="1 2">
    <name type="scientific">Melastoma candidum</name>
    <dbReference type="NCBI Taxonomy" id="119954"/>
    <lineage>
        <taxon>Eukaryota</taxon>
        <taxon>Viridiplantae</taxon>
        <taxon>Streptophyta</taxon>
        <taxon>Embryophyta</taxon>
        <taxon>Tracheophyta</taxon>
        <taxon>Spermatophyta</taxon>
        <taxon>Magnoliopsida</taxon>
        <taxon>eudicotyledons</taxon>
        <taxon>Gunneridae</taxon>
        <taxon>Pentapetalae</taxon>
        <taxon>rosids</taxon>
        <taxon>malvids</taxon>
        <taxon>Myrtales</taxon>
        <taxon>Melastomataceae</taxon>
        <taxon>Melastomatoideae</taxon>
        <taxon>Melastomateae</taxon>
        <taxon>Melastoma</taxon>
    </lineage>
</organism>
<comment type="caution">
    <text evidence="1">The sequence shown here is derived from an EMBL/GenBank/DDBJ whole genome shotgun (WGS) entry which is preliminary data.</text>
</comment>